<gene>
    <name evidence="1" type="ORF">M404DRAFT_431552</name>
</gene>
<dbReference type="AlphaFoldDB" id="A0A0C3PGW7"/>
<organism evidence="1 2">
    <name type="scientific">Pisolithus tinctorius Marx 270</name>
    <dbReference type="NCBI Taxonomy" id="870435"/>
    <lineage>
        <taxon>Eukaryota</taxon>
        <taxon>Fungi</taxon>
        <taxon>Dikarya</taxon>
        <taxon>Basidiomycota</taxon>
        <taxon>Agaricomycotina</taxon>
        <taxon>Agaricomycetes</taxon>
        <taxon>Agaricomycetidae</taxon>
        <taxon>Boletales</taxon>
        <taxon>Sclerodermatineae</taxon>
        <taxon>Pisolithaceae</taxon>
        <taxon>Pisolithus</taxon>
    </lineage>
</organism>
<dbReference type="HOGENOM" id="CLU_2850635_0_0_1"/>
<dbReference type="Proteomes" id="UP000054217">
    <property type="component" value="Unassembled WGS sequence"/>
</dbReference>
<reference evidence="1 2" key="1">
    <citation type="submission" date="2014-04" db="EMBL/GenBank/DDBJ databases">
        <authorList>
            <consortium name="DOE Joint Genome Institute"/>
            <person name="Kuo A."/>
            <person name="Kohler A."/>
            <person name="Costa M.D."/>
            <person name="Nagy L.G."/>
            <person name="Floudas D."/>
            <person name="Copeland A."/>
            <person name="Barry K.W."/>
            <person name="Cichocki N."/>
            <person name="Veneault-Fourrey C."/>
            <person name="LaButti K."/>
            <person name="Lindquist E.A."/>
            <person name="Lipzen A."/>
            <person name="Lundell T."/>
            <person name="Morin E."/>
            <person name="Murat C."/>
            <person name="Sun H."/>
            <person name="Tunlid A."/>
            <person name="Henrissat B."/>
            <person name="Grigoriev I.V."/>
            <person name="Hibbett D.S."/>
            <person name="Martin F."/>
            <person name="Nordberg H.P."/>
            <person name="Cantor M.N."/>
            <person name="Hua S.X."/>
        </authorList>
    </citation>
    <scope>NUCLEOTIDE SEQUENCE [LARGE SCALE GENOMIC DNA]</scope>
    <source>
        <strain evidence="1 2">Marx 270</strain>
    </source>
</reference>
<reference evidence="2" key="2">
    <citation type="submission" date="2015-01" db="EMBL/GenBank/DDBJ databases">
        <title>Evolutionary Origins and Diversification of the Mycorrhizal Mutualists.</title>
        <authorList>
            <consortium name="DOE Joint Genome Institute"/>
            <consortium name="Mycorrhizal Genomics Consortium"/>
            <person name="Kohler A."/>
            <person name="Kuo A."/>
            <person name="Nagy L.G."/>
            <person name="Floudas D."/>
            <person name="Copeland A."/>
            <person name="Barry K.W."/>
            <person name="Cichocki N."/>
            <person name="Veneault-Fourrey C."/>
            <person name="LaButti K."/>
            <person name="Lindquist E.A."/>
            <person name="Lipzen A."/>
            <person name="Lundell T."/>
            <person name="Morin E."/>
            <person name="Murat C."/>
            <person name="Riley R."/>
            <person name="Ohm R."/>
            <person name="Sun H."/>
            <person name="Tunlid A."/>
            <person name="Henrissat B."/>
            <person name="Grigoriev I.V."/>
            <person name="Hibbett D.S."/>
            <person name="Martin F."/>
        </authorList>
    </citation>
    <scope>NUCLEOTIDE SEQUENCE [LARGE SCALE GENOMIC DNA]</scope>
    <source>
        <strain evidence="2">Marx 270</strain>
    </source>
</reference>
<accession>A0A0C3PGW7</accession>
<proteinExistence type="predicted"/>
<evidence type="ECO:0000313" key="1">
    <source>
        <dbReference type="EMBL" id="KIO07214.1"/>
    </source>
</evidence>
<keyword evidence="2" id="KW-1185">Reference proteome</keyword>
<sequence length="65" mass="7660">MRRHQSSFRTEIPVELTSLIPTYRSTGWPASPKYRNNVYSAVMMRNRTEEQNKTSEHCLETQTRG</sequence>
<dbReference type="EMBL" id="KN831961">
    <property type="protein sequence ID" value="KIO07214.1"/>
    <property type="molecule type" value="Genomic_DNA"/>
</dbReference>
<protein>
    <submittedName>
        <fullName evidence="1">Uncharacterized protein</fullName>
    </submittedName>
</protein>
<dbReference type="InParanoid" id="A0A0C3PGW7"/>
<evidence type="ECO:0000313" key="2">
    <source>
        <dbReference type="Proteomes" id="UP000054217"/>
    </source>
</evidence>
<name>A0A0C3PGW7_PISTI</name>